<gene>
    <name evidence="3" type="ORF">RN001_006800</name>
</gene>
<dbReference type="InterPro" id="IPR019538">
    <property type="entry name" value="PSMD5"/>
</dbReference>
<reference evidence="4" key="1">
    <citation type="submission" date="2023-01" db="EMBL/GenBank/DDBJ databases">
        <title>Key to firefly adult light organ development and bioluminescence: homeobox transcription factors regulate luciferase expression and transportation to peroxisome.</title>
        <authorList>
            <person name="Fu X."/>
        </authorList>
    </citation>
    <scope>NUCLEOTIDE SEQUENCE [LARGE SCALE GENOMIC DNA]</scope>
</reference>
<dbReference type="AlphaFoldDB" id="A0AAN7PJ26"/>
<comment type="caution">
    <text evidence="3">The sequence shown here is derived from an EMBL/GenBank/DDBJ whole genome shotgun (WGS) entry which is preliminary data.</text>
</comment>
<evidence type="ECO:0000256" key="1">
    <source>
        <dbReference type="ARBA" id="ARBA00006823"/>
    </source>
</evidence>
<proteinExistence type="inferred from homology"/>
<protein>
    <recommendedName>
        <fullName evidence="2">26S proteasome non-ATPase regulatory subunit 5</fullName>
    </recommendedName>
</protein>
<dbReference type="GO" id="GO:0005829">
    <property type="term" value="C:cytosol"/>
    <property type="evidence" value="ECO:0007669"/>
    <property type="project" value="TreeGrafter"/>
</dbReference>
<dbReference type="Pfam" id="PF10508">
    <property type="entry name" value="Proteasom_PSMB"/>
    <property type="match status" value="1"/>
</dbReference>
<comment type="similarity">
    <text evidence="1">Belongs to the proteasome subunit S5B/HSM3 family.</text>
</comment>
<sequence length="498" mass="56639">MAAREDWCSNQISKLLEEDLRVPTLNEIKDHFSSISPDEARVTANNLQLASIFDCLNDSNVEQVDLACEVLTLCMSNLTIGSSIGLYSTPLERAFNHPYASVKIMALKEIQRNIETTSELIKFCRQSKLMKSVIKCIADQELSVASIAKNIIFKVGVISEGMQVLVSPDMLNTIHEVMTTNEIIRLRMNELVIEISKNSLSSMNVLESSGLLLPLLQDLDNNDVLLKMNIIELLGQLVVTEHGYQYLESKGTISKILNTYDSSDVASVQICEPGILRFFGHLAHWKPSEAITKHAKIVNRIYTAIQEVDSGVIGVCLDTLGYIGETNDGKFSLETTGDQLTVTLKSINNQIQTYPTEIKLRALSCLESLFRITDFDSKTTNLIRKWYYSMDDNPMHWIYNFAKNPFHEIRLVTFNVLRSISQHNWGQEIFRNTPGFVEFLLDRRIENFKECKEEKYEIVKNLAFSSVFDHNTQKRFQDYVREGPFYVQAITEVAIEGD</sequence>
<dbReference type="GO" id="GO:0043248">
    <property type="term" value="P:proteasome assembly"/>
    <property type="evidence" value="ECO:0007669"/>
    <property type="project" value="InterPro"/>
</dbReference>
<dbReference type="PANTHER" id="PTHR13554">
    <property type="entry name" value="26S PROTEASOME NON-ATPASE REGULATORY SUBUNIT 5-RELATED"/>
    <property type="match status" value="1"/>
</dbReference>
<organism evidence="3 4">
    <name type="scientific">Aquatica leii</name>
    <dbReference type="NCBI Taxonomy" id="1421715"/>
    <lineage>
        <taxon>Eukaryota</taxon>
        <taxon>Metazoa</taxon>
        <taxon>Ecdysozoa</taxon>
        <taxon>Arthropoda</taxon>
        <taxon>Hexapoda</taxon>
        <taxon>Insecta</taxon>
        <taxon>Pterygota</taxon>
        <taxon>Neoptera</taxon>
        <taxon>Endopterygota</taxon>
        <taxon>Coleoptera</taxon>
        <taxon>Polyphaga</taxon>
        <taxon>Elateriformia</taxon>
        <taxon>Elateroidea</taxon>
        <taxon>Lampyridae</taxon>
        <taxon>Luciolinae</taxon>
        <taxon>Aquatica</taxon>
    </lineage>
</organism>
<keyword evidence="4" id="KW-1185">Reference proteome</keyword>
<accession>A0AAN7PJ26</accession>
<name>A0AAN7PJ26_9COLE</name>
<dbReference type="SUPFAM" id="SSF48371">
    <property type="entry name" value="ARM repeat"/>
    <property type="match status" value="1"/>
</dbReference>
<dbReference type="InterPro" id="IPR011989">
    <property type="entry name" value="ARM-like"/>
</dbReference>
<evidence type="ECO:0000256" key="2">
    <source>
        <dbReference type="ARBA" id="ARBA00014933"/>
    </source>
</evidence>
<evidence type="ECO:0000313" key="3">
    <source>
        <dbReference type="EMBL" id="KAK4883481.1"/>
    </source>
</evidence>
<dbReference type="PANTHER" id="PTHR13554:SF10">
    <property type="entry name" value="26S PROTEASOME NON-ATPASE REGULATORY SUBUNIT 5"/>
    <property type="match status" value="1"/>
</dbReference>
<dbReference type="InterPro" id="IPR016024">
    <property type="entry name" value="ARM-type_fold"/>
</dbReference>
<dbReference type="Proteomes" id="UP001353858">
    <property type="component" value="Unassembled WGS sequence"/>
</dbReference>
<dbReference type="Gene3D" id="1.25.10.10">
    <property type="entry name" value="Leucine-rich Repeat Variant"/>
    <property type="match status" value="2"/>
</dbReference>
<dbReference type="EMBL" id="JARPUR010000002">
    <property type="protein sequence ID" value="KAK4883481.1"/>
    <property type="molecule type" value="Genomic_DNA"/>
</dbReference>
<evidence type="ECO:0000313" key="4">
    <source>
        <dbReference type="Proteomes" id="UP001353858"/>
    </source>
</evidence>